<dbReference type="SUPFAM" id="SSF50630">
    <property type="entry name" value="Acid proteases"/>
    <property type="match status" value="1"/>
</dbReference>
<dbReference type="GeneID" id="54457995"/>
<dbReference type="Pfam" id="PF13650">
    <property type="entry name" value="Asp_protease_2"/>
    <property type="match status" value="1"/>
</dbReference>
<dbReference type="AlphaFoldDB" id="A0A6A6Y781"/>
<evidence type="ECO:0000313" key="2">
    <source>
        <dbReference type="EMBL" id="KAF2804459.1"/>
    </source>
</evidence>
<feature type="region of interest" description="Disordered" evidence="1">
    <location>
        <begin position="339"/>
        <end position="369"/>
    </location>
</feature>
<dbReference type="RefSeq" id="XP_033571423.1">
    <property type="nucleotide sequence ID" value="XM_033717102.1"/>
</dbReference>
<dbReference type="EMBL" id="MU003713">
    <property type="protein sequence ID" value="KAF2804459.1"/>
    <property type="molecule type" value="Genomic_DNA"/>
</dbReference>
<dbReference type="Gene3D" id="2.40.70.10">
    <property type="entry name" value="Acid Proteases"/>
    <property type="match status" value="2"/>
</dbReference>
<evidence type="ECO:0000313" key="4">
    <source>
        <dbReference type="RefSeq" id="XP_033571423.1"/>
    </source>
</evidence>
<evidence type="ECO:0000313" key="3">
    <source>
        <dbReference type="Proteomes" id="UP000504636"/>
    </source>
</evidence>
<dbReference type="Proteomes" id="UP000504636">
    <property type="component" value="Unplaced"/>
</dbReference>
<dbReference type="OrthoDB" id="6079484at2759"/>
<reference evidence="4" key="3">
    <citation type="submission" date="2025-04" db="UniProtKB">
        <authorList>
            <consortium name="RefSeq"/>
        </authorList>
    </citation>
    <scope>IDENTIFICATION</scope>
    <source>
        <strain evidence="4">CBS 304.34</strain>
    </source>
</reference>
<evidence type="ECO:0000256" key="1">
    <source>
        <dbReference type="SAM" id="MobiDB-lite"/>
    </source>
</evidence>
<feature type="region of interest" description="Disordered" evidence="1">
    <location>
        <begin position="299"/>
        <end position="326"/>
    </location>
</feature>
<feature type="compositionally biased region" description="Basic and acidic residues" evidence="1">
    <location>
        <begin position="309"/>
        <end position="320"/>
    </location>
</feature>
<protein>
    <recommendedName>
        <fullName evidence="5">Peptidase A2 domain-containing protein</fullName>
    </recommendedName>
</protein>
<name>A0A6A6Y781_9PEZI</name>
<organism evidence="2">
    <name type="scientific">Mytilinidion resinicola</name>
    <dbReference type="NCBI Taxonomy" id="574789"/>
    <lineage>
        <taxon>Eukaryota</taxon>
        <taxon>Fungi</taxon>
        <taxon>Dikarya</taxon>
        <taxon>Ascomycota</taxon>
        <taxon>Pezizomycotina</taxon>
        <taxon>Dothideomycetes</taxon>
        <taxon>Pleosporomycetidae</taxon>
        <taxon>Mytilinidiales</taxon>
        <taxon>Mytilinidiaceae</taxon>
        <taxon>Mytilinidion</taxon>
    </lineage>
</organism>
<accession>A0A6A6Y781</accession>
<proteinExistence type="predicted"/>
<dbReference type="CDD" id="cd00303">
    <property type="entry name" value="retropepsin_like"/>
    <property type="match status" value="2"/>
</dbReference>
<gene>
    <name evidence="2 4" type="ORF">BDZ99DRAFT_425750</name>
</gene>
<evidence type="ECO:0008006" key="5">
    <source>
        <dbReference type="Google" id="ProtNLM"/>
    </source>
</evidence>
<feature type="region of interest" description="Disordered" evidence="1">
    <location>
        <begin position="1"/>
        <end position="20"/>
    </location>
</feature>
<reference evidence="4" key="2">
    <citation type="submission" date="2020-04" db="EMBL/GenBank/DDBJ databases">
        <authorList>
            <consortium name="NCBI Genome Project"/>
        </authorList>
    </citation>
    <scope>NUCLEOTIDE SEQUENCE</scope>
    <source>
        <strain evidence="4">CBS 304.34</strain>
    </source>
</reference>
<feature type="compositionally biased region" description="Polar residues" evidence="1">
    <location>
        <begin position="299"/>
        <end position="308"/>
    </location>
</feature>
<feature type="compositionally biased region" description="Basic and acidic residues" evidence="1">
    <location>
        <begin position="339"/>
        <end position="348"/>
    </location>
</feature>
<keyword evidence="3" id="KW-1185">Reference proteome</keyword>
<sequence length="369" mass="41450">MHGGLRSMANPLASPQTPNHSRDLKRHYEIYGTLANTPVAAFPDTGSGRNVMSLAFADENKLRIDYSTQFDFLLPSGRITRSVGSVKVPWKFAGESSPFDVVFSVLPKCTHPVILGKDFLKLTKTLTRFTHRITSKLRAFAAPKSVHLLGPQNERVLGILDGRPVTAVPDTGSDVMLMSRAYAERYNLIIFEDQSLRSELEFADGSRAFTSGMVTDLEWTFANSDTAFRCDFHVLDDLVVDVVLSNDFLFDTEAFSLYAPCFYEEGASIPDLSYELSLVKQISWFGNSFRRLLKKTTATESEPYNDQPSELRKELQRRDDAEEAIASLPQSEQLAAQLMEKRRRDTWQRSRQPPGRIRVVGNSVPSTPP</sequence>
<reference evidence="2 4" key="1">
    <citation type="journal article" date="2020" name="Stud. Mycol.">
        <title>101 Dothideomycetes genomes: a test case for predicting lifestyles and emergence of pathogens.</title>
        <authorList>
            <person name="Haridas S."/>
            <person name="Albert R."/>
            <person name="Binder M."/>
            <person name="Bloem J."/>
            <person name="Labutti K."/>
            <person name="Salamov A."/>
            <person name="Andreopoulos B."/>
            <person name="Baker S."/>
            <person name="Barry K."/>
            <person name="Bills G."/>
            <person name="Bluhm B."/>
            <person name="Cannon C."/>
            <person name="Castanera R."/>
            <person name="Culley D."/>
            <person name="Daum C."/>
            <person name="Ezra D."/>
            <person name="Gonzalez J."/>
            <person name="Henrissat B."/>
            <person name="Kuo A."/>
            <person name="Liang C."/>
            <person name="Lipzen A."/>
            <person name="Lutzoni F."/>
            <person name="Magnuson J."/>
            <person name="Mondo S."/>
            <person name="Nolan M."/>
            <person name="Ohm R."/>
            <person name="Pangilinan J."/>
            <person name="Park H.-J."/>
            <person name="Ramirez L."/>
            <person name="Alfaro M."/>
            <person name="Sun H."/>
            <person name="Tritt A."/>
            <person name="Yoshinaga Y."/>
            <person name="Zwiers L.-H."/>
            <person name="Turgeon B."/>
            <person name="Goodwin S."/>
            <person name="Spatafora J."/>
            <person name="Crous P."/>
            <person name="Grigoriev I."/>
        </authorList>
    </citation>
    <scope>NUCLEOTIDE SEQUENCE</scope>
    <source>
        <strain evidence="2 4">CBS 304.34</strain>
    </source>
</reference>
<dbReference type="InterPro" id="IPR021109">
    <property type="entry name" value="Peptidase_aspartic_dom_sf"/>
</dbReference>